<sequence length="347" mass="38318">MLKPIISLQSLVRAAMALKISDLAKGSLMIFDGRSSCGKPHRLMDSICRSVTRFSMAIMLLGVGAHAEAGEEASPALQPSLGMLLVAEDFESGGWSEAFWVKNWCRFHYSCQVVPSPDGSGRSLRVRFRSSEVTANDRRTWGGELASRHSIPVNEQWIGLRIYFSREEFGVDSQPVILLQQHDVPDPGTSETYRNPILAITYLHGKLAANYRGSKEPVTPRAESGWVYSGKGGIDLGSPRFDQWNALVIHSRWDAIGSPTGEFKGLLEVWLNGTRVVLDGINIGFNDVNQPRLKFGHYYYDHSSDFPQRTTYFDDIKVVGGRGGFCDVVPIGSDMPSGLACHPGIPR</sequence>
<dbReference type="Pfam" id="PF14099">
    <property type="entry name" value="Polysacc_lyase"/>
    <property type="match status" value="1"/>
</dbReference>
<keyword evidence="1" id="KW-0456">Lyase</keyword>
<comment type="caution">
    <text evidence="1">The sequence shown here is derived from an EMBL/GenBank/DDBJ whole genome shotgun (WGS) entry which is preliminary data.</text>
</comment>
<dbReference type="AlphaFoldDB" id="A0A935TAC1"/>
<evidence type="ECO:0000313" key="1">
    <source>
        <dbReference type="EMBL" id="MBK7954981.1"/>
    </source>
</evidence>
<dbReference type="GO" id="GO:0016829">
    <property type="term" value="F:lyase activity"/>
    <property type="evidence" value="ECO:0007669"/>
    <property type="project" value="UniProtKB-KW"/>
</dbReference>
<name>A0A935TAC1_9PROT</name>
<dbReference type="Gene3D" id="2.60.120.200">
    <property type="match status" value="1"/>
</dbReference>
<gene>
    <name evidence="1" type="ORF">IPK02_14065</name>
</gene>
<reference evidence="1 2" key="1">
    <citation type="submission" date="2020-10" db="EMBL/GenBank/DDBJ databases">
        <title>Connecting structure to function with the recovery of over 1000 high-quality activated sludge metagenome-assembled genomes encoding full-length rRNA genes using long-read sequencing.</title>
        <authorList>
            <person name="Singleton C.M."/>
            <person name="Petriglieri F."/>
            <person name="Kristensen J.M."/>
            <person name="Kirkegaard R.H."/>
            <person name="Michaelsen T.Y."/>
            <person name="Andersen M.H."/>
            <person name="Karst S.M."/>
            <person name="Dueholm M.S."/>
            <person name="Nielsen P.H."/>
            <person name="Albertsen M."/>
        </authorList>
    </citation>
    <scope>NUCLEOTIDE SEQUENCE [LARGE SCALE GENOMIC DNA]</scope>
    <source>
        <strain evidence="1">Fred_18-Q3-R57-64_BAT3C.720</strain>
    </source>
</reference>
<proteinExistence type="predicted"/>
<dbReference type="Proteomes" id="UP000706151">
    <property type="component" value="Unassembled WGS sequence"/>
</dbReference>
<accession>A0A935TAC1</accession>
<organism evidence="1 2">
    <name type="scientific">Candidatus Accumulibacter affinis</name>
    <dbReference type="NCBI Taxonomy" id="2954384"/>
    <lineage>
        <taxon>Bacteria</taxon>
        <taxon>Pseudomonadati</taxon>
        <taxon>Pseudomonadota</taxon>
        <taxon>Betaproteobacteria</taxon>
        <taxon>Candidatus Accumulibacter</taxon>
    </lineage>
</organism>
<dbReference type="InterPro" id="IPR025975">
    <property type="entry name" value="Polysacc_lyase"/>
</dbReference>
<evidence type="ECO:0000313" key="2">
    <source>
        <dbReference type="Proteomes" id="UP000706151"/>
    </source>
</evidence>
<dbReference type="EMBL" id="JADJOT010000009">
    <property type="protein sequence ID" value="MBK7954981.1"/>
    <property type="molecule type" value="Genomic_DNA"/>
</dbReference>
<protein>
    <submittedName>
        <fullName evidence="1">Heparin lyase I family protein</fullName>
    </submittedName>
</protein>